<keyword evidence="1" id="KW-0540">Nuclease</keyword>
<dbReference type="EMBL" id="NRSJ01000009">
    <property type="protein sequence ID" value="MBK1704379.1"/>
    <property type="molecule type" value="Genomic_DNA"/>
</dbReference>
<name>A0AAJ0U326_9GAMM</name>
<dbReference type="GO" id="GO:0016787">
    <property type="term" value="F:hydrolase activity"/>
    <property type="evidence" value="ECO:0007669"/>
    <property type="project" value="UniProtKB-KW"/>
</dbReference>
<keyword evidence="5" id="KW-0460">Magnesium</keyword>
<evidence type="ECO:0000313" key="7">
    <source>
        <dbReference type="EMBL" id="MBK1704379.1"/>
    </source>
</evidence>
<reference evidence="7" key="1">
    <citation type="submission" date="2017-08" db="EMBL/GenBank/DDBJ databases">
        <authorList>
            <person name="Imhoff J.F."/>
            <person name="Rahn T."/>
            <person name="Kuenzel S."/>
            <person name="Neulinger S.C."/>
        </authorList>
    </citation>
    <scope>NUCLEOTIDE SEQUENCE</scope>
    <source>
        <strain evidence="7">DSM 11080</strain>
    </source>
</reference>
<dbReference type="GO" id="GO:0043571">
    <property type="term" value="P:maintenance of CRISPR repeat elements"/>
    <property type="evidence" value="ECO:0007669"/>
    <property type="project" value="InterPro"/>
</dbReference>
<keyword evidence="6" id="KW-0051">Antiviral defense</keyword>
<gene>
    <name evidence="7" type="ORF">CKO40_07460</name>
</gene>
<accession>A0AAJ0U326</accession>
<evidence type="ECO:0000256" key="1">
    <source>
        <dbReference type="ARBA" id="ARBA00022722"/>
    </source>
</evidence>
<organism evidence="7 8">
    <name type="scientific">Halochromatium glycolicum</name>
    <dbReference type="NCBI Taxonomy" id="85075"/>
    <lineage>
        <taxon>Bacteria</taxon>
        <taxon>Pseudomonadati</taxon>
        <taxon>Pseudomonadota</taxon>
        <taxon>Gammaproteobacteria</taxon>
        <taxon>Chromatiales</taxon>
        <taxon>Chromatiaceae</taxon>
        <taxon>Halochromatium</taxon>
    </lineage>
</organism>
<sequence length="283" mass="32339">MMVSTRYSPRQREPAARLRDEACPLYTAAGSDTRVRLDGRALSIQREARAEQLFPLQRIARVHSGTRVQWSSEALLACAAQGISVVFVDDEGAIAARLLPRPGERDELLHRFQDLLLLPHALDRYGHWLGVSRARIAYWACTRLGAPPGARDPRNGRAWIEHQAQQYAGRRGAERTRQWLRSLAYQWTAAHLSDLGFGHNTELGQAGEPSLARDLAELLMWYLEPPRVGWLRRRFDAARHRGEPLRLPRHVDTVRLFESRAARVLKRGRDITDSLHRWLVSET</sequence>
<dbReference type="AlphaFoldDB" id="A0AAJ0U326"/>
<keyword evidence="4" id="KW-0378">Hydrolase</keyword>
<keyword evidence="8" id="KW-1185">Reference proteome</keyword>
<evidence type="ECO:0000256" key="5">
    <source>
        <dbReference type="ARBA" id="ARBA00022842"/>
    </source>
</evidence>
<proteinExistence type="predicted"/>
<dbReference type="InterPro" id="IPR042211">
    <property type="entry name" value="CRISPR-assoc_Cas1_N"/>
</dbReference>
<reference evidence="7" key="2">
    <citation type="journal article" date="2020" name="Microorganisms">
        <title>Osmotic Adaptation and Compatible Solute Biosynthesis of Phototrophic Bacteria as Revealed from Genome Analyses.</title>
        <authorList>
            <person name="Imhoff J.F."/>
            <person name="Rahn T."/>
            <person name="Kunzel S."/>
            <person name="Keller A."/>
            <person name="Neulinger S.C."/>
        </authorList>
    </citation>
    <scope>NUCLEOTIDE SEQUENCE</scope>
    <source>
        <strain evidence="7">DSM 11080</strain>
    </source>
</reference>
<dbReference type="Gene3D" id="3.100.10.20">
    <property type="entry name" value="CRISPR-associated endonuclease Cas1, N-terminal domain"/>
    <property type="match status" value="1"/>
</dbReference>
<dbReference type="GO" id="GO:0051607">
    <property type="term" value="P:defense response to virus"/>
    <property type="evidence" value="ECO:0007669"/>
    <property type="project" value="UniProtKB-KW"/>
</dbReference>
<comment type="caution">
    <text evidence="7">The sequence shown here is derived from an EMBL/GenBank/DDBJ whole genome shotgun (WGS) entry which is preliminary data.</text>
</comment>
<dbReference type="InterPro" id="IPR002729">
    <property type="entry name" value="CRISPR-assoc_Cas1"/>
</dbReference>
<dbReference type="GO" id="GO:0004519">
    <property type="term" value="F:endonuclease activity"/>
    <property type="evidence" value="ECO:0007669"/>
    <property type="project" value="UniProtKB-KW"/>
</dbReference>
<evidence type="ECO:0000256" key="6">
    <source>
        <dbReference type="ARBA" id="ARBA00023118"/>
    </source>
</evidence>
<dbReference type="Pfam" id="PF01867">
    <property type="entry name" value="Cas_Cas1"/>
    <property type="match status" value="1"/>
</dbReference>
<dbReference type="GO" id="GO:0003676">
    <property type="term" value="F:nucleic acid binding"/>
    <property type="evidence" value="ECO:0007669"/>
    <property type="project" value="InterPro"/>
</dbReference>
<dbReference type="Proteomes" id="UP001296776">
    <property type="component" value="Unassembled WGS sequence"/>
</dbReference>
<evidence type="ECO:0000256" key="3">
    <source>
        <dbReference type="ARBA" id="ARBA00022759"/>
    </source>
</evidence>
<evidence type="ECO:0000256" key="2">
    <source>
        <dbReference type="ARBA" id="ARBA00022723"/>
    </source>
</evidence>
<protein>
    <submittedName>
        <fullName evidence="7">Uncharacterized protein</fullName>
    </submittedName>
</protein>
<keyword evidence="3" id="KW-0255">Endonuclease</keyword>
<evidence type="ECO:0000256" key="4">
    <source>
        <dbReference type="ARBA" id="ARBA00022801"/>
    </source>
</evidence>
<dbReference type="GO" id="GO:0046872">
    <property type="term" value="F:metal ion binding"/>
    <property type="evidence" value="ECO:0007669"/>
    <property type="project" value="UniProtKB-KW"/>
</dbReference>
<evidence type="ECO:0000313" key="8">
    <source>
        <dbReference type="Proteomes" id="UP001296776"/>
    </source>
</evidence>
<keyword evidence="2" id="KW-0479">Metal-binding</keyword>
<dbReference type="RefSeq" id="WP_200345566.1">
    <property type="nucleotide sequence ID" value="NZ_NRSJ01000009.1"/>
</dbReference>